<feature type="compositionally biased region" description="Polar residues" evidence="1">
    <location>
        <begin position="1"/>
        <end position="10"/>
    </location>
</feature>
<proteinExistence type="predicted"/>
<gene>
    <name evidence="2" type="ORF">CYCCA115_LOCUS19258</name>
</gene>
<reference evidence="2" key="1">
    <citation type="submission" date="2023-08" db="EMBL/GenBank/DDBJ databases">
        <authorList>
            <person name="Audoor S."/>
            <person name="Bilcke G."/>
        </authorList>
    </citation>
    <scope>NUCLEOTIDE SEQUENCE</scope>
</reference>
<feature type="region of interest" description="Disordered" evidence="1">
    <location>
        <begin position="1"/>
        <end position="39"/>
    </location>
</feature>
<evidence type="ECO:0000313" key="2">
    <source>
        <dbReference type="EMBL" id="CAJ1961561.1"/>
    </source>
</evidence>
<dbReference type="AlphaFoldDB" id="A0AAD2G6N6"/>
<feature type="region of interest" description="Disordered" evidence="1">
    <location>
        <begin position="174"/>
        <end position="222"/>
    </location>
</feature>
<sequence>MSNHPSSTGSKHAPDEDRKNVSRRRRRDGEGKNDQETKAVRFHGLVQRRSFQCVAEEDRENLWYTSEDYDQARKREDALQQYVSSNKQVYRSIRENLNAEGVVTDQQQSRLKDAIEASTNAVLEEQEEQEFAFHGKRKDFSLDFKKIAKAYRSHSEKALKEAQRRAERHEKHLEAIGGMNMSGYSSPSSPSTRKGILRRKTPKKSSKREIPRPPVHLQAISV</sequence>
<keyword evidence="3" id="KW-1185">Reference proteome</keyword>
<dbReference type="EMBL" id="CAKOGP040002091">
    <property type="protein sequence ID" value="CAJ1961561.1"/>
    <property type="molecule type" value="Genomic_DNA"/>
</dbReference>
<organism evidence="2 3">
    <name type="scientific">Cylindrotheca closterium</name>
    <dbReference type="NCBI Taxonomy" id="2856"/>
    <lineage>
        <taxon>Eukaryota</taxon>
        <taxon>Sar</taxon>
        <taxon>Stramenopiles</taxon>
        <taxon>Ochrophyta</taxon>
        <taxon>Bacillariophyta</taxon>
        <taxon>Bacillariophyceae</taxon>
        <taxon>Bacillariophycidae</taxon>
        <taxon>Bacillariales</taxon>
        <taxon>Bacillariaceae</taxon>
        <taxon>Cylindrotheca</taxon>
    </lineage>
</organism>
<protein>
    <submittedName>
        <fullName evidence="2">Uncharacterized protein</fullName>
    </submittedName>
</protein>
<comment type="caution">
    <text evidence="2">The sequence shown here is derived from an EMBL/GenBank/DDBJ whole genome shotgun (WGS) entry which is preliminary data.</text>
</comment>
<accession>A0AAD2G6N6</accession>
<feature type="compositionally biased region" description="Basic and acidic residues" evidence="1">
    <location>
        <begin position="27"/>
        <end position="39"/>
    </location>
</feature>
<dbReference type="Proteomes" id="UP001295423">
    <property type="component" value="Unassembled WGS sequence"/>
</dbReference>
<feature type="compositionally biased region" description="Basic residues" evidence="1">
    <location>
        <begin position="195"/>
        <end position="206"/>
    </location>
</feature>
<evidence type="ECO:0000313" key="3">
    <source>
        <dbReference type="Proteomes" id="UP001295423"/>
    </source>
</evidence>
<name>A0AAD2G6N6_9STRA</name>
<evidence type="ECO:0000256" key="1">
    <source>
        <dbReference type="SAM" id="MobiDB-lite"/>
    </source>
</evidence>